<gene>
    <name evidence="9" type="ORF">E4680_00060</name>
</gene>
<evidence type="ECO:0000256" key="1">
    <source>
        <dbReference type="ARBA" id="ARBA00004651"/>
    </source>
</evidence>
<feature type="transmembrane region" description="Helical" evidence="8">
    <location>
        <begin position="44"/>
        <end position="63"/>
    </location>
</feature>
<dbReference type="SUPFAM" id="SSF103473">
    <property type="entry name" value="MFS general substrate transporter"/>
    <property type="match status" value="1"/>
</dbReference>
<dbReference type="InterPro" id="IPR018043">
    <property type="entry name" value="Na/Gal_symport_CS"/>
</dbReference>
<dbReference type="Gene3D" id="1.20.1250.20">
    <property type="entry name" value="MFS general substrate transporter like domains"/>
    <property type="match status" value="2"/>
</dbReference>
<feature type="transmembrane region" description="Helical" evidence="8">
    <location>
        <begin position="315"/>
        <end position="334"/>
    </location>
</feature>
<dbReference type="GO" id="GO:0008643">
    <property type="term" value="P:carbohydrate transport"/>
    <property type="evidence" value="ECO:0007669"/>
    <property type="project" value="InterPro"/>
</dbReference>
<dbReference type="PANTHER" id="PTHR11328:SF24">
    <property type="entry name" value="MAJOR FACILITATOR SUPERFAMILY (MFS) PROFILE DOMAIN-CONTAINING PROTEIN"/>
    <property type="match status" value="1"/>
</dbReference>
<dbReference type="EMBL" id="SRIO01000001">
    <property type="protein sequence ID" value="TFZ83980.1"/>
    <property type="molecule type" value="Genomic_DNA"/>
</dbReference>
<dbReference type="InterPro" id="IPR039672">
    <property type="entry name" value="MFS_2"/>
</dbReference>
<evidence type="ECO:0000256" key="4">
    <source>
        <dbReference type="ARBA" id="ARBA00022475"/>
    </source>
</evidence>
<keyword evidence="7 8" id="KW-0472">Membrane</keyword>
<evidence type="ECO:0000256" key="2">
    <source>
        <dbReference type="ARBA" id="ARBA00009617"/>
    </source>
</evidence>
<evidence type="ECO:0000256" key="3">
    <source>
        <dbReference type="ARBA" id="ARBA00022448"/>
    </source>
</evidence>
<feature type="transmembrane region" description="Helical" evidence="8">
    <location>
        <begin position="355"/>
        <end position="381"/>
    </location>
</feature>
<dbReference type="Pfam" id="PF13347">
    <property type="entry name" value="MFS_2"/>
    <property type="match status" value="1"/>
</dbReference>
<comment type="caution">
    <text evidence="9">The sequence shown here is derived from an EMBL/GenBank/DDBJ whole genome shotgun (WGS) entry which is preliminary data.</text>
</comment>
<feature type="transmembrane region" description="Helical" evidence="8">
    <location>
        <begin position="12"/>
        <end position="32"/>
    </location>
</feature>
<protein>
    <submittedName>
        <fullName evidence="9">MFS transporter</fullName>
    </submittedName>
</protein>
<reference evidence="9 10" key="1">
    <citation type="journal article" date="2019" name="ISME J.">
        <title>Candidatus Macondimonas diazotrophica, a novel gammaproteobacterial genus dominating crude-oil-contaminated coastal sediments.</title>
        <authorList>
            <person name="Karthikeyan S."/>
            <person name="Konstantinidis K."/>
        </authorList>
    </citation>
    <scope>NUCLEOTIDE SEQUENCE [LARGE SCALE GENOMIC DNA]</scope>
    <source>
        <strain evidence="9 10">KTK01</strain>
    </source>
</reference>
<feature type="transmembrane region" description="Helical" evidence="8">
    <location>
        <begin position="108"/>
        <end position="125"/>
    </location>
</feature>
<feature type="transmembrane region" description="Helical" evidence="8">
    <location>
        <begin position="261"/>
        <end position="280"/>
    </location>
</feature>
<evidence type="ECO:0000313" key="10">
    <source>
        <dbReference type="Proteomes" id="UP000297890"/>
    </source>
</evidence>
<keyword evidence="5 8" id="KW-0812">Transmembrane</keyword>
<evidence type="ECO:0000256" key="8">
    <source>
        <dbReference type="SAM" id="Phobius"/>
    </source>
</evidence>
<evidence type="ECO:0000256" key="6">
    <source>
        <dbReference type="ARBA" id="ARBA00022989"/>
    </source>
</evidence>
<feature type="transmembrane region" description="Helical" evidence="8">
    <location>
        <begin position="401"/>
        <end position="420"/>
    </location>
</feature>
<feature type="transmembrane region" description="Helical" evidence="8">
    <location>
        <begin position="230"/>
        <end position="255"/>
    </location>
</feature>
<dbReference type="GO" id="GO:0005886">
    <property type="term" value="C:plasma membrane"/>
    <property type="evidence" value="ECO:0007669"/>
    <property type="project" value="UniProtKB-SubCell"/>
</dbReference>
<dbReference type="OrthoDB" id="181905at2"/>
<dbReference type="PROSITE" id="PS00872">
    <property type="entry name" value="NA_GALACTOSIDE_SYMP"/>
    <property type="match status" value="1"/>
</dbReference>
<keyword evidence="4" id="KW-1003">Cell membrane</keyword>
<evidence type="ECO:0000256" key="5">
    <source>
        <dbReference type="ARBA" id="ARBA00022692"/>
    </source>
</evidence>
<keyword evidence="3" id="KW-0813">Transport</keyword>
<dbReference type="AlphaFoldDB" id="A0A4Z0FDY1"/>
<dbReference type="Proteomes" id="UP000297890">
    <property type="component" value="Unassembled WGS sequence"/>
</dbReference>
<dbReference type="GO" id="GO:0006814">
    <property type="term" value="P:sodium ion transport"/>
    <property type="evidence" value="ECO:0007669"/>
    <property type="project" value="InterPro"/>
</dbReference>
<evidence type="ECO:0000313" key="9">
    <source>
        <dbReference type="EMBL" id="TFZ83980.1"/>
    </source>
</evidence>
<dbReference type="InterPro" id="IPR036259">
    <property type="entry name" value="MFS_trans_sf"/>
</dbReference>
<dbReference type="RefSeq" id="WP_135280340.1">
    <property type="nucleotide sequence ID" value="NZ_SRIO01000001.1"/>
</dbReference>
<comment type="subcellular location">
    <subcellularLocation>
        <location evidence="1">Cell membrane</location>
        <topology evidence="1">Multi-pass membrane protein</topology>
    </subcellularLocation>
</comment>
<feature type="transmembrane region" description="Helical" evidence="8">
    <location>
        <begin position="146"/>
        <end position="167"/>
    </location>
</feature>
<name>A0A4Z0FDY1_9GAMM</name>
<feature type="transmembrane region" description="Helical" evidence="8">
    <location>
        <begin position="179"/>
        <end position="198"/>
    </location>
</feature>
<accession>A0A4Z0FDY1</accession>
<feature type="transmembrane region" description="Helical" evidence="8">
    <location>
        <begin position="292"/>
        <end position="309"/>
    </location>
</feature>
<dbReference type="PANTHER" id="PTHR11328">
    <property type="entry name" value="MAJOR FACILITATOR SUPERFAMILY DOMAIN-CONTAINING PROTEIN"/>
    <property type="match status" value="1"/>
</dbReference>
<feature type="transmembrane region" description="Helical" evidence="8">
    <location>
        <begin position="84"/>
        <end position="102"/>
    </location>
</feature>
<keyword evidence="10" id="KW-1185">Reference proteome</keyword>
<sequence>MNASDAPLPLRILAAFGAIGLPMAAMAVPLLIYLPPYFSDELGLGLTVVGTVLLVARLFDVVTDPVVGLLSDRIRTRWGRRRPWVLAGVPLILMGTGFLFLAPVGVGWAYLLFWSVVTALGWTVLSLPHNAWAAELSPDYHERARIYGASQAFAIVGTILGVAIPGIMQSFGASRATALAVMFGFALATLPVTAIWLLRKVPEPNQPDGDVPWAKGLRLLSENRPFRRLLAAYLLNGIANGLPASLFLLFVQALIGDDQEAGILLMVYFGAGFLGLPLWLGIARRLGKHRTWCVAMIVTSLVFATVPFIEPGQFWFFFAVCVLTGLTVGADLALPAAMQADVIDLDTAQSGNSRAGLFFALWGMATKAALALAVGIAYPVLDWAGLDAQGDNTPFALTTLALLYGGLPVLIKLSAVWLMWNFPLTESDQRALRQKIVLPV</sequence>
<evidence type="ECO:0000256" key="7">
    <source>
        <dbReference type="ARBA" id="ARBA00023136"/>
    </source>
</evidence>
<proteinExistence type="inferred from homology"/>
<dbReference type="GO" id="GO:0015293">
    <property type="term" value="F:symporter activity"/>
    <property type="evidence" value="ECO:0007669"/>
    <property type="project" value="InterPro"/>
</dbReference>
<organism evidence="9 10">
    <name type="scientific">Candidatus Macondimonas diazotrophica</name>
    <dbReference type="NCBI Taxonomy" id="2305248"/>
    <lineage>
        <taxon>Bacteria</taxon>
        <taxon>Pseudomonadati</taxon>
        <taxon>Pseudomonadota</taxon>
        <taxon>Gammaproteobacteria</taxon>
        <taxon>Chromatiales</taxon>
        <taxon>Ectothiorhodospiraceae</taxon>
        <taxon>Candidatus Macondimonas</taxon>
    </lineage>
</organism>
<comment type="similarity">
    <text evidence="2">Belongs to the sodium:galactoside symporter (TC 2.A.2) family.</text>
</comment>
<keyword evidence="6 8" id="KW-1133">Transmembrane helix</keyword>